<dbReference type="Ensembl" id="ENSCSAT00000000626.1">
    <property type="protein sequence ID" value="ENSCSAP00000015436.1"/>
    <property type="gene ID" value="ENSCSAG00000002609.1"/>
</dbReference>
<dbReference type="PANTHER" id="PTHR11071">
    <property type="entry name" value="PEPTIDYL-PROLYL CIS-TRANS ISOMERASE"/>
    <property type="match status" value="1"/>
</dbReference>
<dbReference type="PROSITE" id="PS50072">
    <property type="entry name" value="CSA_PPIASE_2"/>
    <property type="match status" value="1"/>
</dbReference>
<comment type="catalytic activity">
    <reaction evidence="1 4">
        <text>[protein]-peptidylproline (omega=180) = [protein]-peptidylproline (omega=0)</text>
        <dbReference type="Rhea" id="RHEA:16237"/>
        <dbReference type="Rhea" id="RHEA-COMP:10747"/>
        <dbReference type="Rhea" id="RHEA-COMP:10748"/>
        <dbReference type="ChEBI" id="CHEBI:83833"/>
        <dbReference type="ChEBI" id="CHEBI:83834"/>
        <dbReference type="EC" id="5.2.1.8"/>
    </reaction>
</comment>
<evidence type="ECO:0000256" key="1">
    <source>
        <dbReference type="ARBA" id="ARBA00000971"/>
    </source>
</evidence>
<keyword evidence="3 4" id="KW-0413">Isomerase</keyword>
<dbReference type="AlphaFoldDB" id="A0A0D9S3J7"/>
<dbReference type="jPOST" id="A0A0D9S3J7"/>
<dbReference type="Pfam" id="PF00160">
    <property type="entry name" value="Pro_isomerase"/>
    <property type="match status" value="1"/>
</dbReference>
<dbReference type="EMBL" id="AQIB01138710">
    <property type="status" value="NOT_ANNOTATED_CDS"/>
    <property type="molecule type" value="Genomic_DNA"/>
</dbReference>
<dbReference type="Proteomes" id="UP000029965">
    <property type="component" value="Chromosome 20"/>
</dbReference>
<name>A0A0D9S3J7_CHLSB</name>
<dbReference type="PANTHER" id="PTHR11071:SF490">
    <property type="entry name" value="PEPTIDYL-PROLYL CIS-TRANS ISOMERASE A"/>
    <property type="match status" value="1"/>
</dbReference>
<evidence type="ECO:0000313" key="7">
    <source>
        <dbReference type="Proteomes" id="UP000029965"/>
    </source>
</evidence>
<dbReference type="GO" id="GO:0005737">
    <property type="term" value="C:cytoplasm"/>
    <property type="evidence" value="ECO:0007669"/>
    <property type="project" value="TreeGrafter"/>
</dbReference>
<dbReference type="EC" id="5.2.1.8" evidence="4"/>
<dbReference type="GeneTree" id="ENSGT00950000183087"/>
<feature type="domain" description="PPIase cyclophilin-type" evidence="5">
    <location>
        <begin position="7"/>
        <end position="158"/>
    </location>
</feature>
<protein>
    <recommendedName>
        <fullName evidence="4">Peptidyl-prolyl cis-trans isomerase</fullName>
        <shortName evidence="4">PPIase</shortName>
        <ecNumber evidence="4">5.2.1.8</ecNumber>
    </recommendedName>
</protein>
<sequence length="159" mass="17639">IVNPTVFINIAVDYEPLDCVSLELFADKIPKVAENVCVLSTGEKSFCSHRIIVEFMCQDVDITHHNGTGGKFIYGVKFDDENLILKHTGLGIFYMTNAGPDTNSSQFFIYIAETEWVDGKSVVFGKLKGGMNIVDTMEPFGSRNGKASKKITIAECRQF</sequence>
<proteinExistence type="inferred from homology"/>
<dbReference type="SUPFAM" id="SSF50891">
    <property type="entry name" value="Cyclophilin-like"/>
    <property type="match status" value="1"/>
</dbReference>
<evidence type="ECO:0000256" key="3">
    <source>
        <dbReference type="ARBA" id="ARBA00023235"/>
    </source>
</evidence>
<dbReference type="GO" id="GO:0006457">
    <property type="term" value="P:protein folding"/>
    <property type="evidence" value="ECO:0007669"/>
    <property type="project" value="TreeGrafter"/>
</dbReference>
<keyword evidence="7" id="KW-1185">Reference proteome</keyword>
<evidence type="ECO:0000313" key="6">
    <source>
        <dbReference type="Ensembl" id="ENSCSAP00000015436.1"/>
    </source>
</evidence>
<organism evidence="6 7">
    <name type="scientific">Chlorocebus sabaeus</name>
    <name type="common">Green monkey</name>
    <name type="synonym">Simia sabaea</name>
    <dbReference type="NCBI Taxonomy" id="60711"/>
    <lineage>
        <taxon>Eukaryota</taxon>
        <taxon>Metazoa</taxon>
        <taxon>Chordata</taxon>
        <taxon>Craniata</taxon>
        <taxon>Vertebrata</taxon>
        <taxon>Euteleostomi</taxon>
        <taxon>Mammalia</taxon>
        <taxon>Eutheria</taxon>
        <taxon>Euarchontoglires</taxon>
        <taxon>Primates</taxon>
        <taxon>Haplorrhini</taxon>
        <taxon>Catarrhini</taxon>
        <taxon>Cercopithecidae</taxon>
        <taxon>Cercopithecinae</taxon>
        <taxon>Chlorocebus</taxon>
    </lineage>
</organism>
<reference evidence="6 7" key="1">
    <citation type="submission" date="2014-03" db="EMBL/GenBank/DDBJ databases">
        <authorList>
            <person name="Warren W."/>
            <person name="Wilson R.K."/>
        </authorList>
    </citation>
    <scope>NUCLEOTIDE SEQUENCE</scope>
</reference>
<keyword evidence="2 4" id="KW-0697">Rotamase</keyword>
<dbReference type="GO" id="GO:0003755">
    <property type="term" value="F:peptidyl-prolyl cis-trans isomerase activity"/>
    <property type="evidence" value="ECO:0007669"/>
    <property type="project" value="UniProtKB-UniRule"/>
</dbReference>
<comment type="similarity">
    <text evidence="4">Belongs to the cyclophilin-type PPIase family.</text>
</comment>
<dbReference type="InterPro" id="IPR002130">
    <property type="entry name" value="Cyclophilin-type_PPIase_dom"/>
</dbReference>
<comment type="function">
    <text evidence="4">PPIases accelerate the folding of proteins. It catalyzes the cis-trans isomerization of proline imidic peptide bonds in oligopeptides.</text>
</comment>
<evidence type="ECO:0000256" key="2">
    <source>
        <dbReference type="ARBA" id="ARBA00023110"/>
    </source>
</evidence>
<dbReference type="Bgee" id="ENSCSAG00000002609">
    <property type="expression patterns" value="Expressed in blood and 1 other cell type or tissue"/>
</dbReference>
<dbReference type="PIRSF" id="PIRSF001467">
    <property type="entry name" value="Peptidylpro_ismrse"/>
    <property type="match status" value="1"/>
</dbReference>
<dbReference type="FunFam" id="2.40.100.10:FF:000025">
    <property type="entry name" value="Peptidyl-prolyl cis-trans isomerase CYP19-2"/>
    <property type="match status" value="1"/>
</dbReference>
<dbReference type="PRINTS" id="PR00153">
    <property type="entry name" value="CSAPPISMRASE"/>
</dbReference>
<accession>A0A0D9S3J7</accession>
<evidence type="ECO:0000259" key="5">
    <source>
        <dbReference type="PROSITE" id="PS50072"/>
    </source>
</evidence>
<evidence type="ECO:0000256" key="4">
    <source>
        <dbReference type="RuleBase" id="RU363019"/>
    </source>
</evidence>
<dbReference type="InterPro" id="IPR024936">
    <property type="entry name" value="Cyclophilin-type_PPIase"/>
</dbReference>
<dbReference type="Gene3D" id="2.40.100.10">
    <property type="entry name" value="Cyclophilin-like"/>
    <property type="match status" value="1"/>
</dbReference>
<reference evidence="6" key="3">
    <citation type="submission" date="2025-09" db="UniProtKB">
        <authorList>
            <consortium name="Ensembl"/>
        </authorList>
    </citation>
    <scope>IDENTIFICATION</scope>
</reference>
<dbReference type="eggNOG" id="KOG0865">
    <property type="taxonomic scope" value="Eukaryota"/>
</dbReference>
<dbReference type="STRING" id="60711.ENSCSAP00000015436"/>
<reference evidence="6" key="2">
    <citation type="submission" date="2025-08" db="UniProtKB">
        <authorList>
            <consortium name="Ensembl"/>
        </authorList>
    </citation>
    <scope>IDENTIFICATION</scope>
</reference>
<dbReference type="GO" id="GO:0016018">
    <property type="term" value="F:cyclosporin A binding"/>
    <property type="evidence" value="ECO:0007669"/>
    <property type="project" value="TreeGrafter"/>
</dbReference>
<dbReference type="InterPro" id="IPR029000">
    <property type="entry name" value="Cyclophilin-like_dom_sf"/>
</dbReference>